<name>A0ABV1IXN7_9FIRM</name>
<organism evidence="1 2">
    <name type="scientific">Anaerostipes amylophilus</name>
    <dbReference type="NCBI Taxonomy" id="2981779"/>
    <lineage>
        <taxon>Bacteria</taxon>
        <taxon>Bacillati</taxon>
        <taxon>Bacillota</taxon>
        <taxon>Clostridia</taxon>
        <taxon>Lachnospirales</taxon>
        <taxon>Lachnospiraceae</taxon>
        <taxon>Anaerostipes</taxon>
    </lineage>
</organism>
<comment type="caution">
    <text evidence="1">The sequence shown here is derived from an EMBL/GenBank/DDBJ whole genome shotgun (WGS) entry which is preliminary data.</text>
</comment>
<proteinExistence type="predicted"/>
<reference evidence="1 2" key="1">
    <citation type="submission" date="2024-04" db="EMBL/GenBank/DDBJ databases">
        <title>Human intestinal bacterial collection.</title>
        <authorList>
            <person name="Pauvert C."/>
            <person name="Hitch T.C.A."/>
            <person name="Clavel T."/>
        </authorList>
    </citation>
    <scope>NUCLEOTIDE SEQUENCE [LARGE SCALE GENOMIC DNA]</scope>
    <source>
        <strain evidence="1 2">CLA-AA-H249</strain>
    </source>
</reference>
<sequence>MPIGYSTQQLVGKNYREVENRLYNQAFKNIHLKSQKDIYVNSIFKDGEVESVLINGTTVFSQQEMYPYDSEVVITYHEKREITISFTHGNL</sequence>
<protein>
    <submittedName>
        <fullName evidence="1">Uncharacterized protein</fullName>
    </submittedName>
</protein>
<dbReference type="RefSeq" id="WP_349111305.1">
    <property type="nucleotide sequence ID" value="NZ_JBBNIN010000026.1"/>
</dbReference>
<keyword evidence="2" id="KW-1185">Reference proteome</keyword>
<dbReference type="Proteomes" id="UP001482154">
    <property type="component" value="Unassembled WGS sequence"/>
</dbReference>
<evidence type="ECO:0000313" key="1">
    <source>
        <dbReference type="EMBL" id="MEQ2711986.1"/>
    </source>
</evidence>
<evidence type="ECO:0000313" key="2">
    <source>
        <dbReference type="Proteomes" id="UP001482154"/>
    </source>
</evidence>
<accession>A0ABV1IXN7</accession>
<dbReference type="EMBL" id="JBBNIN010000026">
    <property type="protein sequence ID" value="MEQ2711986.1"/>
    <property type="molecule type" value="Genomic_DNA"/>
</dbReference>
<gene>
    <name evidence="1" type="ORF">AAAU51_12570</name>
</gene>